<keyword evidence="1" id="KW-0808">Transferase</keyword>
<sequence length="38" mass="4454">MELFWFPHLKSSDFIVHVSGSPRCEVRLDFLNSEALVF</sequence>
<accession>A0A2P2NS98</accession>
<organism evidence="1">
    <name type="scientific">Rhizophora mucronata</name>
    <name type="common">Asiatic mangrove</name>
    <dbReference type="NCBI Taxonomy" id="61149"/>
    <lineage>
        <taxon>Eukaryota</taxon>
        <taxon>Viridiplantae</taxon>
        <taxon>Streptophyta</taxon>
        <taxon>Embryophyta</taxon>
        <taxon>Tracheophyta</taxon>
        <taxon>Spermatophyta</taxon>
        <taxon>Magnoliopsida</taxon>
        <taxon>eudicotyledons</taxon>
        <taxon>Gunneridae</taxon>
        <taxon>Pentapetalae</taxon>
        <taxon>rosids</taxon>
        <taxon>fabids</taxon>
        <taxon>Malpighiales</taxon>
        <taxon>Rhizophoraceae</taxon>
        <taxon>Rhizophora</taxon>
    </lineage>
</organism>
<protein>
    <submittedName>
        <fullName evidence="1">UDP-glucosyltransferase</fullName>
    </submittedName>
</protein>
<dbReference type="GO" id="GO:0016740">
    <property type="term" value="F:transferase activity"/>
    <property type="evidence" value="ECO:0007669"/>
    <property type="project" value="UniProtKB-KW"/>
</dbReference>
<name>A0A2P2NS98_RHIMU</name>
<dbReference type="EMBL" id="GGEC01064841">
    <property type="protein sequence ID" value="MBX45325.1"/>
    <property type="molecule type" value="Transcribed_RNA"/>
</dbReference>
<dbReference type="AlphaFoldDB" id="A0A2P2NS98"/>
<evidence type="ECO:0000313" key="1">
    <source>
        <dbReference type="EMBL" id="MBX45325.1"/>
    </source>
</evidence>
<reference evidence="1" key="1">
    <citation type="submission" date="2018-02" db="EMBL/GenBank/DDBJ databases">
        <title>Rhizophora mucronata_Transcriptome.</title>
        <authorList>
            <person name="Meera S.P."/>
            <person name="Sreeshan A."/>
            <person name="Augustine A."/>
        </authorList>
    </citation>
    <scope>NUCLEOTIDE SEQUENCE</scope>
    <source>
        <tissue evidence="1">Leaf</tissue>
    </source>
</reference>
<proteinExistence type="predicted"/>